<dbReference type="Pfam" id="PF08905">
    <property type="entry name" value="DUF1850"/>
    <property type="match status" value="1"/>
</dbReference>
<sequence>MPVQAVEISSENKTIKIFEVEKKSEIYIDYVHSVAKTPIRDVMEINENHLFLLTRTEYSSFGAGLPTESAGNFELKNGIYINSGLDKELELISLRVGRFADHTLMFEDGRNFIFRDFLEGGDLVIIKPVQVSKILALIY</sequence>
<proteinExistence type="predicted"/>
<dbReference type="EMBL" id="JAGGLI010000008">
    <property type="protein sequence ID" value="MBP2027188.1"/>
    <property type="molecule type" value="Genomic_DNA"/>
</dbReference>
<evidence type="ECO:0008006" key="3">
    <source>
        <dbReference type="Google" id="ProtNLM"/>
    </source>
</evidence>
<name>A0ABS4KHG7_9FIRM</name>
<protein>
    <recommendedName>
        <fullName evidence="3">DUF1850 domain-containing protein</fullName>
    </recommendedName>
</protein>
<dbReference type="Proteomes" id="UP001314903">
    <property type="component" value="Unassembled WGS sequence"/>
</dbReference>
<evidence type="ECO:0000313" key="1">
    <source>
        <dbReference type="EMBL" id="MBP2027188.1"/>
    </source>
</evidence>
<comment type="caution">
    <text evidence="1">The sequence shown here is derived from an EMBL/GenBank/DDBJ whole genome shotgun (WGS) entry which is preliminary data.</text>
</comment>
<reference evidence="1 2" key="1">
    <citation type="submission" date="2021-03" db="EMBL/GenBank/DDBJ databases">
        <title>Genomic Encyclopedia of Type Strains, Phase IV (KMG-IV): sequencing the most valuable type-strain genomes for metagenomic binning, comparative biology and taxonomic classification.</title>
        <authorList>
            <person name="Goeker M."/>
        </authorList>
    </citation>
    <scope>NUCLEOTIDE SEQUENCE [LARGE SCALE GENOMIC DNA]</scope>
    <source>
        <strain evidence="1 2">DSM 27512</strain>
    </source>
</reference>
<keyword evidence="2" id="KW-1185">Reference proteome</keyword>
<dbReference type="RefSeq" id="WP_209660009.1">
    <property type="nucleotide sequence ID" value="NZ_JAGGLI010000008.1"/>
</dbReference>
<dbReference type="InterPro" id="IPR015001">
    <property type="entry name" value="DUF1850"/>
</dbReference>
<organism evidence="1 2">
    <name type="scientific">Acetoanaerobium pronyense</name>
    <dbReference type="NCBI Taxonomy" id="1482736"/>
    <lineage>
        <taxon>Bacteria</taxon>
        <taxon>Bacillati</taxon>
        <taxon>Bacillota</taxon>
        <taxon>Clostridia</taxon>
        <taxon>Peptostreptococcales</taxon>
        <taxon>Filifactoraceae</taxon>
        <taxon>Acetoanaerobium</taxon>
    </lineage>
</organism>
<accession>A0ABS4KHG7</accession>
<evidence type="ECO:0000313" key="2">
    <source>
        <dbReference type="Proteomes" id="UP001314903"/>
    </source>
</evidence>
<gene>
    <name evidence="1" type="ORF">J2Z35_000982</name>
</gene>